<dbReference type="AlphaFoldDB" id="A0A1Q2LH86"/>
<sequence>MIILIGGESYTGKMLLAQRLLEIYHYPYMSLDHLKMGFIKGLENPPFSVEEDSKITAFLWNIVVGIIETCIENEQNLILEGVSLEPKHVRNLLDSKPFASIKVLFLIFSKQYILKHYHTIKLKENTIEKRKESYVASKEQLIKEHSALKAQCKQYKLPFVEIQEDYENEMQGAVVMWAMSDK</sequence>
<dbReference type="EMBL" id="CP019645">
    <property type="protein sequence ID" value="AQQ59739.1"/>
    <property type="molecule type" value="Genomic_DNA"/>
</dbReference>
<organism evidence="1 2">
    <name type="scientific">Helicobacter bilis</name>
    <dbReference type="NCBI Taxonomy" id="37372"/>
    <lineage>
        <taxon>Bacteria</taxon>
        <taxon>Pseudomonadati</taxon>
        <taxon>Campylobacterota</taxon>
        <taxon>Epsilonproteobacteria</taxon>
        <taxon>Campylobacterales</taxon>
        <taxon>Helicobacteraceae</taxon>
        <taxon>Helicobacter</taxon>
    </lineage>
</organism>
<dbReference type="SUPFAM" id="SSF52540">
    <property type="entry name" value="P-loop containing nucleoside triphosphate hydrolases"/>
    <property type="match status" value="1"/>
</dbReference>
<name>A0A1Q2LH86_9HELI</name>
<dbReference type="InterPro" id="IPR027417">
    <property type="entry name" value="P-loop_NTPase"/>
</dbReference>
<dbReference type="RefSeq" id="WP_254422287.1">
    <property type="nucleotide sequence ID" value="NZ_CP019645.1"/>
</dbReference>
<protein>
    <recommendedName>
        <fullName evidence="3">Adenylate kinase</fullName>
    </recommendedName>
</protein>
<accession>A0A1Q2LH86</accession>
<dbReference type="Proteomes" id="UP000188298">
    <property type="component" value="Chromosome"/>
</dbReference>
<reference evidence="1 2" key="1">
    <citation type="submission" date="2017-02" db="EMBL/GenBank/DDBJ databases">
        <title>Whole genome sequencing of Helicobacter bilis strain AAQJH.</title>
        <authorList>
            <person name="Conlan S."/>
            <person name="Thomas P.J."/>
            <person name="Mullikin J."/>
            <person name="Palmore T.N."/>
            <person name="Frank K.M."/>
            <person name="Segre J.A."/>
        </authorList>
    </citation>
    <scope>NUCLEOTIDE SEQUENCE [LARGE SCALE GENOMIC DNA]</scope>
    <source>
        <strain evidence="1 2">AAQJH</strain>
    </source>
</reference>
<evidence type="ECO:0000313" key="1">
    <source>
        <dbReference type="EMBL" id="AQQ59739.1"/>
    </source>
</evidence>
<dbReference type="KEGG" id="hbl:XJ32_06155"/>
<gene>
    <name evidence="1" type="ORF">XJ32_06155</name>
</gene>
<evidence type="ECO:0008006" key="3">
    <source>
        <dbReference type="Google" id="ProtNLM"/>
    </source>
</evidence>
<proteinExistence type="predicted"/>
<dbReference type="Gene3D" id="3.40.50.300">
    <property type="entry name" value="P-loop containing nucleotide triphosphate hydrolases"/>
    <property type="match status" value="1"/>
</dbReference>
<evidence type="ECO:0000313" key="2">
    <source>
        <dbReference type="Proteomes" id="UP000188298"/>
    </source>
</evidence>